<dbReference type="AlphaFoldDB" id="A0A0M2T0M9"/>
<dbReference type="InterPro" id="IPR001851">
    <property type="entry name" value="ABC_transp_permease"/>
</dbReference>
<evidence type="ECO:0000256" key="1">
    <source>
        <dbReference type="ARBA" id="ARBA00004651"/>
    </source>
</evidence>
<gene>
    <name evidence="7" type="ORF">WQ57_02300</name>
</gene>
<evidence type="ECO:0000256" key="3">
    <source>
        <dbReference type="ARBA" id="ARBA00022692"/>
    </source>
</evidence>
<feature type="transmembrane region" description="Helical" evidence="6">
    <location>
        <begin position="75"/>
        <end position="95"/>
    </location>
</feature>
<comment type="subcellular location">
    <subcellularLocation>
        <location evidence="1">Cell membrane</location>
        <topology evidence="1">Multi-pass membrane protein</topology>
    </subcellularLocation>
</comment>
<dbReference type="PANTHER" id="PTHR47089:SF1">
    <property type="entry name" value="GUANOSINE ABC TRANSPORTER PERMEASE PROTEIN NUPP"/>
    <property type="match status" value="1"/>
</dbReference>
<dbReference type="GO" id="GO:0022857">
    <property type="term" value="F:transmembrane transporter activity"/>
    <property type="evidence" value="ECO:0007669"/>
    <property type="project" value="InterPro"/>
</dbReference>
<keyword evidence="8" id="KW-1185">Reference proteome</keyword>
<protein>
    <submittedName>
        <fullName evidence="7">Sugar ABC transporter permease</fullName>
    </submittedName>
</protein>
<dbReference type="Proteomes" id="UP000034166">
    <property type="component" value="Unassembled WGS sequence"/>
</dbReference>
<name>A0A0M2T0M9_9BACI</name>
<dbReference type="OrthoDB" id="45037at2"/>
<keyword evidence="5 6" id="KW-0472">Membrane</keyword>
<keyword evidence="4 6" id="KW-1133">Transmembrane helix</keyword>
<feature type="transmembrane region" description="Helical" evidence="6">
    <location>
        <begin position="274"/>
        <end position="298"/>
    </location>
</feature>
<comment type="caution">
    <text evidence="7">The sequence shown here is derived from an EMBL/GenBank/DDBJ whole genome shotgun (WGS) entry which is preliminary data.</text>
</comment>
<accession>A0A0M2T0M9</accession>
<feature type="transmembrane region" description="Helical" evidence="6">
    <location>
        <begin position="47"/>
        <end position="68"/>
    </location>
</feature>
<evidence type="ECO:0000313" key="8">
    <source>
        <dbReference type="Proteomes" id="UP000034166"/>
    </source>
</evidence>
<evidence type="ECO:0000256" key="4">
    <source>
        <dbReference type="ARBA" id="ARBA00022989"/>
    </source>
</evidence>
<feature type="transmembrane region" description="Helical" evidence="6">
    <location>
        <begin position="235"/>
        <end position="254"/>
    </location>
</feature>
<dbReference type="PATRIC" id="fig|1408103.3.peg.528"/>
<dbReference type="RefSeq" id="WP_046522113.1">
    <property type="nucleotide sequence ID" value="NZ_LAYY01000002.1"/>
</dbReference>
<feature type="transmembrane region" description="Helical" evidence="6">
    <location>
        <begin position="5"/>
        <end position="27"/>
    </location>
</feature>
<evidence type="ECO:0000313" key="7">
    <source>
        <dbReference type="EMBL" id="KKK39541.1"/>
    </source>
</evidence>
<dbReference type="PANTHER" id="PTHR47089">
    <property type="entry name" value="ABC TRANSPORTER, PERMEASE PROTEIN"/>
    <property type="match status" value="1"/>
</dbReference>
<feature type="transmembrane region" description="Helical" evidence="6">
    <location>
        <begin position="310"/>
        <end position="332"/>
    </location>
</feature>
<organism evidence="7 8">
    <name type="scientific">Mesobacillus campisalis</name>
    <dbReference type="NCBI Taxonomy" id="1408103"/>
    <lineage>
        <taxon>Bacteria</taxon>
        <taxon>Bacillati</taxon>
        <taxon>Bacillota</taxon>
        <taxon>Bacilli</taxon>
        <taxon>Bacillales</taxon>
        <taxon>Bacillaceae</taxon>
        <taxon>Mesobacillus</taxon>
    </lineage>
</organism>
<keyword evidence="2" id="KW-1003">Cell membrane</keyword>
<reference evidence="7 8" key="1">
    <citation type="submission" date="2015-04" db="EMBL/GenBank/DDBJ databases">
        <title>Taxonomic description and genome sequence of Bacillus campisalis sp. nov., a novel member of the genus Bacillus isolated from solar saltern.</title>
        <authorList>
            <person name="Mathan Kumar R."/>
            <person name="Kaur G."/>
            <person name="Kumar A."/>
            <person name="Singh N.K."/>
            <person name="Kaur N."/>
            <person name="Kumar N."/>
            <person name="Mayilraj S."/>
        </authorList>
    </citation>
    <scope>NUCLEOTIDE SEQUENCE [LARGE SCALE GENOMIC DNA]</scope>
    <source>
        <strain evidence="7 8">SA2-6</strain>
    </source>
</reference>
<feature type="transmembrane region" description="Helical" evidence="6">
    <location>
        <begin position="132"/>
        <end position="151"/>
    </location>
</feature>
<dbReference type="CDD" id="cd06580">
    <property type="entry name" value="TM_PBP1_transp_TpRbsC_like"/>
    <property type="match status" value="1"/>
</dbReference>
<keyword evidence="3 6" id="KW-0812">Transmembrane</keyword>
<dbReference type="Pfam" id="PF02653">
    <property type="entry name" value="BPD_transp_2"/>
    <property type="match status" value="1"/>
</dbReference>
<evidence type="ECO:0000256" key="6">
    <source>
        <dbReference type="SAM" id="Phobius"/>
    </source>
</evidence>
<feature type="transmembrane region" description="Helical" evidence="6">
    <location>
        <begin position="186"/>
        <end position="205"/>
    </location>
</feature>
<proteinExistence type="predicted"/>
<dbReference type="EMBL" id="LAYY01000002">
    <property type="protein sequence ID" value="KKK39541.1"/>
    <property type="molecule type" value="Genomic_DNA"/>
</dbReference>
<feature type="transmembrane region" description="Helical" evidence="6">
    <location>
        <begin position="101"/>
        <end position="120"/>
    </location>
</feature>
<dbReference type="GO" id="GO:0005886">
    <property type="term" value="C:plasma membrane"/>
    <property type="evidence" value="ECO:0007669"/>
    <property type="project" value="UniProtKB-SubCell"/>
</dbReference>
<sequence>MRNTIVSIIAIILGLIAGGILMLVIGSNPIEGYSYLFQGSLKNIERIGNTLATATPLVFTGLSVAFAFRTGLFNIGASGQMLIGGLLATAIGLTYDLSRPVLLLVMVLAGLIGGALWAFIPGLLKARFNVHEVVSTIMMNWIAYWTVYYVVPGYFKGDFLETESRKLPDSATLRTPFLSDMFDGSYINLGLFLAVIATIIIAFIINKTTLGYELKAVGFNRFAAEYAGMRVNRNIILSMLISGGLAGIGGVALYTGNASSIQIGILPTQGYDGIAVALLGANTPIGVFFAAILFGILYSGTGFMNAMTEIPPELANTIIAIIIYFAATSILIERFLRKFWKPASKEQDVVVPNVKKGESKDVDNH</sequence>
<evidence type="ECO:0000256" key="2">
    <source>
        <dbReference type="ARBA" id="ARBA00022475"/>
    </source>
</evidence>
<evidence type="ECO:0000256" key="5">
    <source>
        <dbReference type="ARBA" id="ARBA00023136"/>
    </source>
</evidence>